<evidence type="ECO:0000313" key="3">
    <source>
        <dbReference type="Proteomes" id="UP001212997"/>
    </source>
</evidence>
<accession>A0AAD5UXB3</accession>
<proteinExistence type="predicted"/>
<evidence type="ECO:0000313" key="2">
    <source>
        <dbReference type="EMBL" id="KAJ3480355.1"/>
    </source>
</evidence>
<evidence type="ECO:0000259" key="1">
    <source>
        <dbReference type="Pfam" id="PF12770"/>
    </source>
</evidence>
<sequence length="1253" mass="142349">MTSRPYPPPQLSGLALSESYRQQRDTLDDAWAIINSVLSPKNDHDLLHDVELQSFLIPELTTIISRIDAFDYDPDDLEFVPLALRTKAMAFGARFRITGDLEDIDEATSLLKTVAHFPDFDPSLVADETFILANSRYNHTRNANDLDRLIEAENALLRCRNVYPQRGFLKLASHLIIRFKETHDIADAEHLLSLSEEMYPFLTIDSEDLPTWSLIRGFSITCLSKMGRKFSDIRQAFDHVEEGYNRFVSTIPSARRVSYIFLAEQLKFAALNGELPQLREIGWIARSHPESTRWGLSFVSIFLDSPEAELDELIALLRAWCNATDPNDECMSMYTIVLAAALFERFKKFGKPEDVQEAIAFREPFASEGAFLVDLMLFGHAAILHPEFEERFKRALITHLGDEGKAWLASKPSNILQFGAKFVETLGQKNELTQFVGSVDLLDSLRPHETHNHDFVQYLLSPVLDRDTMYALDPSHNQADIAEFYRQKAMDLFHERGDSDDCQYGVEMVAAMVLSSYAQLRPLPNHEHCSPSDNLYVVANDRQASIENRRLATIAWFMRLYTSKSFDEQRHRVSEMCDTWLSIMREHNWLSSSTRATLLLQRRDHSDILPLIVITFIFQAQWEPPETNFISRALQILESGRLLLWEQVQSLRATVSTLPDVNYDLFARLKEKSMTLKCHLGLESSSHHGHLGDHIYRSHGERHRIIEEIRLIPGFEDALQDNAKLEIGKCAIPDGHVVTLLAGPVLCLAIIMTTSGCCIKVLPVKSNLLRHLHSALRDFTKSRSAGQCQNVDFSIDDDISSMASTSSHRAGRKRHDPSAQSVESILECLWEKIAKPVLDRIWEITGSVTKGKAKADQKPPLNQRKRIWWCCIGEFSFMPIHAAGIYQGDRCTSVSDYFISSYTPTVGALLSARERPLPNGCKILTVAQPNPGAGMNRLPSVRDELKKILEIVPEDYIIRLGDSEKPDLDGKDTTVENVGSKLHLANILHVACHGVQDIRDPLNSGFILAHGKRLTVEEIMKLDLPNAHTAILSACYTASNDAAIPDESINLASALMYAGFSSILGTQWPMSDDDGPLIAEEVYTTLFKLEEKDKSFLLYSIYRWLYRQDSEWWHRYLQFYNEKNAKTDSDMPAEDDSARSDTRWLHRFVQLFNEGTKADLDMPVDDILKSDSEWWRRVLQLWREDTNTDISAEDKFNVHNSKCGLSFFKEMYEPSGKSLCLLALPEIIDGIARKLRAQGFSASRWATFIHIGV</sequence>
<name>A0AAD5UXB3_9APHY</name>
<reference evidence="2" key="1">
    <citation type="submission" date="2022-07" db="EMBL/GenBank/DDBJ databases">
        <title>Genome Sequence of Physisporinus lineatus.</title>
        <authorList>
            <person name="Buettner E."/>
        </authorList>
    </citation>
    <scope>NUCLEOTIDE SEQUENCE</scope>
    <source>
        <strain evidence="2">VT162</strain>
    </source>
</reference>
<dbReference type="EMBL" id="JANAWD010000380">
    <property type="protein sequence ID" value="KAJ3480355.1"/>
    <property type="molecule type" value="Genomic_DNA"/>
</dbReference>
<gene>
    <name evidence="2" type="ORF">NLI96_g8414</name>
</gene>
<keyword evidence="3" id="KW-1185">Reference proteome</keyword>
<comment type="caution">
    <text evidence="2">The sequence shown here is derived from an EMBL/GenBank/DDBJ whole genome shotgun (WGS) entry which is preliminary data.</text>
</comment>
<feature type="domain" description="CHAT" evidence="1">
    <location>
        <begin position="827"/>
        <end position="1110"/>
    </location>
</feature>
<dbReference type="AlphaFoldDB" id="A0AAD5UXB3"/>
<dbReference type="InterPro" id="IPR024983">
    <property type="entry name" value="CHAT_dom"/>
</dbReference>
<protein>
    <recommendedName>
        <fullName evidence="1">CHAT domain-containing protein</fullName>
    </recommendedName>
</protein>
<dbReference type="Pfam" id="PF12770">
    <property type="entry name" value="CHAT"/>
    <property type="match status" value="1"/>
</dbReference>
<organism evidence="2 3">
    <name type="scientific">Meripilus lineatus</name>
    <dbReference type="NCBI Taxonomy" id="2056292"/>
    <lineage>
        <taxon>Eukaryota</taxon>
        <taxon>Fungi</taxon>
        <taxon>Dikarya</taxon>
        <taxon>Basidiomycota</taxon>
        <taxon>Agaricomycotina</taxon>
        <taxon>Agaricomycetes</taxon>
        <taxon>Polyporales</taxon>
        <taxon>Meripilaceae</taxon>
        <taxon>Meripilus</taxon>
    </lineage>
</organism>
<dbReference type="Proteomes" id="UP001212997">
    <property type="component" value="Unassembled WGS sequence"/>
</dbReference>